<evidence type="ECO:0000313" key="3">
    <source>
        <dbReference type="Proteomes" id="UP001255856"/>
    </source>
</evidence>
<sequence length="350" mass="36175">MTQVCVVGAGVIGASVAYYLTQRGLKPVVVDAVGPACAASGKAGGFLARDWSDGSPSAPLAHESFALHTELAEKLDGKNKYGYRRVAAYSVSIRPGKASERPAGGRRLTSDLTWLNQDNLVESTQIGDEESCAQLHPARFTKTLLEEVTRAGGSVRVGRVTGIKIQGGQVYGVKLVDRQGAPCGFVSADVVAHSVVVRDVSAGAIPAAVLFLAYRGSDGKSQEPEVYPRPDGEVYICGGSSSSALPDYADEVAPDEGTPARLREIGAAVSPFLEPDAAETLAEQACFLPCSPTGLPVIGAIPGVKGAFVAAGHSVWGILNAPVTGLAIAELIVDGHTNVVPLQAFDPALS</sequence>
<dbReference type="PANTHER" id="PTHR13847">
    <property type="entry name" value="SARCOSINE DEHYDROGENASE-RELATED"/>
    <property type="match status" value="1"/>
</dbReference>
<proteinExistence type="predicted"/>
<dbReference type="InterPro" id="IPR036188">
    <property type="entry name" value="FAD/NAD-bd_sf"/>
</dbReference>
<dbReference type="Gene3D" id="3.30.9.10">
    <property type="entry name" value="D-Amino Acid Oxidase, subunit A, domain 2"/>
    <property type="match status" value="1"/>
</dbReference>
<dbReference type="Proteomes" id="UP001255856">
    <property type="component" value="Unassembled WGS sequence"/>
</dbReference>
<dbReference type="AlphaFoldDB" id="A0AAD9MJ70"/>
<reference evidence="2" key="1">
    <citation type="submission" date="2021-01" db="EMBL/GenBank/DDBJ databases">
        <authorList>
            <person name="Eckstrom K.M.E."/>
        </authorList>
    </citation>
    <scope>NUCLEOTIDE SEQUENCE</scope>
    <source>
        <strain evidence="2">UVCC 0001</strain>
    </source>
</reference>
<dbReference type="GO" id="GO:0005737">
    <property type="term" value="C:cytoplasm"/>
    <property type="evidence" value="ECO:0007669"/>
    <property type="project" value="TreeGrafter"/>
</dbReference>
<dbReference type="InterPro" id="IPR006076">
    <property type="entry name" value="FAD-dep_OxRdtase"/>
</dbReference>
<name>A0AAD9MJ70_PROWI</name>
<dbReference type="EMBL" id="JASFZW010000003">
    <property type="protein sequence ID" value="KAK2079442.1"/>
    <property type="molecule type" value="Genomic_DNA"/>
</dbReference>
<feature type="domain" description="FAD dependent oxidoreductase" evidence="1">
    <location>
        <begin position="4"/>
        <end position="331"/>
    </location>
</feature>
<evidence type="ECO:0000313" key="2">
    <source>
        <dbReference type="EMBL" id="KAK2079442.1"/>
    </source>
</evidence>
<dbReference type="Pfam" id="PF01266">
    <property type="entry name" value="DAO"/>
    <property type="match status" value="1"/>
</dbReference>
<gene>
    <name evidence="2" type="ORF">QBZ16_003134</name>
</gene>
<dbReference type="Gene3D" id="3.50.50.60">
    <property type="entry name" value="FAD/NAD(P)-binding domain"/>
    <property type="match status" value="1"/>
</dbReference>
<protein>
    <recommendedName>
        <fullName evidence="1">FAD dependent oxidoreductase domain-containing protein</fullName>
    </recommendedName>
</protein>
<dbReference type="PANTHER" id="PTHR13847:SF150">
    <property type="entry name" value="OXIDOREDUCTASE TDA3-RELATED"/>
    <property type="match status" value="1"/>
</dbReference>
<comment type="caution">
    <text evidence="2">The sequence shown here is derived from an EMBL/GenBank/DDBJ whole genome shotgun (WGS) entry which is preliminary data.</text>
</comment>
<organism evidence="2 3">
    <name type="scientific">Prototheca wickerhamii</name>
    <dbReference type="NCBI Taxonomy" id="3111"/>
    <lineage>
        <taxon>Eukaryota</taxon>
        <taxon>Viridiplantae</taxon>
        <taxon>Chlorophyta</taxon>
        <taxon>core chlorophytes</taxon>
        <taxon>Trebouxiophyceae</taxon>
        <taxon>Chlorellales</taxon>
        <taxon>Chlorellaceae</taxon>
        <taxon>Prototheca</taxon>
    </lineage>
</organism>
<dbReference type="SUPFAM" id="SSF51905">
    <property type="entry name" value="FAD/NAD(P)-binding domain"/>
    <property type="match status" value="1"/>
</dbReference>
<evidence type="ECO:0000259" key="1">
    <source>
        <dbReference type="Pfam" id="PF01266"/>
    </source>
</evidence>
<accession>A0AAD9MJ70</accession>
<keyword evidence="3" id="KW-1185">Reference proteome</keyword>